<keyword evidence="2" id="KW-1185">Reference proteome</keyword>
<reference evidence="1 2" key="1">
    <citation type="submission" date="2016-10" db="EMBL/GenBank/DDBJ databases">
        <authorList>
            <person name="Varghese N."/>
            <person name="Submissions S."/>
        </authorList>
    </citation>
    <scope>NUCLEOTIDE SEQUENCE [LARGE SCALE GENOMIC DNA]</scope>
    <source>
        <strain evidence="1 2">22B</strain>
    </source>
</reference>
<dbReference type="AlphaFoldDB" id="A0A662Z5X0"/>
<name>A0A662Z5X0_9GAMM</name>
<evidence type="ECO:0000313" key="1">
    <source>
        <dbReference type="EMBL" id="SFJ74383.1"/>
    </source>
</evidence>
<dbReference type="Proteomes" id="UP000243374">
    <property type="component" value="Unassembled WGS sequence"/>
</dbReference>
<proteinExistence type="predicted"/>
<dbReference type="RefSeq" id="WP_074837978.1">
    <property type="nucleotide sequence ID" value="NZ_CP047056.1"/>
</dbReference>
<dbReference type="EMBL" id="FOSF01000001">
    <property type="protein sequence ID" value="SFJ74383.1"/>
    <property type="molecule type" value="Genomic_DNA"/>
</dbReference>
<protein>
    <submittedName>
        <fullName evidence="1">Uncharacterized protein</fullName>
    </submittedName>
</protein>
<accession>A0A662Z5X0</accession>
<sequence length="66" mass="7403">MDVRLKSNVLHKGVVLEIGTTFSLSDKEASDWIERGLAEKIVLDTQKVEQTDTEKASETKKGRSKK</sequence>
<gene>
    <name evidence="1" type="ORF">SAMN04487865_1001122</name>
</gene>
<evidence type="ECO:0000313" key="2">
    <source>
        <dbReference type="Proteomes" id="UP000243374"/>
    </source>
</evidence>
<organism evidence="1 2">
    <name type="scientific">Succinivibrio dextrinosolvens</name>
    <dbReference type="NCBI Taxonomy" id="83771"/>
    <lineage>
        <taxon>Bacteria</taxon>
        <taxon>Pseudomonadati</taxon>
        <taxon>Pseudomonadota</taxon>
        <taxon>Gammaproteobacteria</taxon>
        <taxon>Aeromonadales</taxon>
        <taxon>Succinivibrionaceae</taxon>
        <taxon>Succinivibrio</taxon>
    </lineage>
</organism>